<comment type="similarity">
    <text evidence="7 10">Belongs to the fluoride channel Fluc/FEX (TC 1.A.43) family.</text>
</comment>
<keyword evidence="10" id="KW-0813">Transport</keyword>
<evidence type="ECO:0000256" key="8">
    <source>
        <dbReference type="ARBA" id="ARBA00035585"/>
    </source>
</evidence>
<evidence type="ECO:0000313" key="12">
    <source>
        <dbReference type="Proteomes" id="UP000293519"/>
    </source>
</evidence>
<name>A0A4Q7LMS4_9MICO</name>
<accession>A0A4Q7LMS4</accession>
<evidence type="ECO:0000256" key="5">
    <source>
        <dbReference type="ARBA" id="ARBA00023136"/>
    </source>
</evidence>
<dbReference type="EMBL" id="SGWW01000003">
    <property type="protein sequence ID" value="RZS56095.1"/>
    <property type="molecule type" value="Genomic_DNA"/>
</dbReference>
<comment type="catalytic activity">
    <reaction evidence="8">
        <text>fluoride(in) = fluoride(out)</text>
        <dbReference type="Rhea" id="RHEA:76159"/>
        <dbReference type="ChEBI" id="CHEBI:17051"/>
    </reaction>
    <physiologicalReaction direction="left-to-right" evidence="8">
        <dbReference type="Rhea" id="RHEA:76160"/>
    </physiologicalReaction>
</comment>
<feature type="binding site" evidence="10">
    <location>
        <position position="87"/>
    </location>
    <ligand>
        <name>Na(+)</name>
        <dbReference type="ChEBI" id="CHEBI:29101"/>
        <note>structural</note>
    </ligand>
</feature>
<proteinExistence type="inferred from homology"/>
<evidence type="ECO:0000313" key="11">
    <source>
        <dbReference type="EMBL" id="RZS56095.1"/>
    </source>
</evidence>
<keyword evidence="4 10" id="KW-1133">Transmembrane helix</keyword>
<keyword evidence="10" id="KW-0915">Sodium</keyword>
<feature type="transmembrane region" description="Helical" evidence="10">
    <location>
        <begin position="108"/>
        <end position="132"/>
    </location>
</feature>
<comment type="caution">
    <text evidence="11">The sequence shown here is derived from an EMBL/GenBank/DDBJ whole genome shotgun (WGS) entry which is preliminary data.</text>
</comment>
<keyword evidence="2 10" id="KW-1003">Cell membrane</keyword>
<comment type="subcellular location">
    <subcellularLocation>
        <location evidence="1 10">Cell membrane</location>
        <topology evidence="1 10">Multi-pass membrane protein</topology>
    </subcellularLocation>
</comment>
<dbReference type="InterPro" id="IPR003691">
    <property type="entry name" value="FluC"/>
</dbReference>
<keyword evidence="5 10" id="KW-0472">Membrane</keyword>
<dbReference type="GO" id="GO:0005886">
    <property type="term" value="C:plasma membrane"/>
    <property type="evidence" value="ECO:0007669"/>
    <property type="project" value="UniProtKB-SubCell"/>
</dbReference>
<feature type="transmembrane region" description="Helical" evidence="10">
    <location>
        <begin position="77"/>
        <end position="96"/>
    </location>
</feature>
<dbReference type="GO" id="GO:0062054">
    <property type="term" value="F:fluoride channel activity"/>
    <property type="evidence" value="ECO:0007669"/>
    <property type="project" value="UniProtKB-UniRule"/>
</dbReference>
<dbReference type="GO" id="GO:0046872">
    <property type="term" value="F:metal ion binding"/>
    <property type="evidence" value="ECO:0007669"/>
    <property type="project" value="UniProtKB-KW"/>
</dbReference>
<comment type="activity regulation">
    <text evidence="10">Na(+) is not transported, but it plays an essential structural role and its presence is essential for fluoride channel function.</text>
</comment>
<protein>
    <recommendedName>
        <fullName evidence="10">Fluoride-specific ion channel FluC</fullName>
    </recommendedName>
</protein>
<keyword evidence="3 10" id="KW-0812">Transmembrane</keyword>
<feature type="transmembrane region" description="Helical" evidence="10">
    <location>
        <begin position="52"/>
        <end position="70"/>
    </location>
</feature>
<keyword evidence="6 10" id="KW-0407">Ion channel</keyword>
<dbReference type="OrthoDB" id="4408652at2"/>
<keyword evidence="10" id="KW-0406">Ion transport</keyword>
<dbReference type="GO" id="GO:0140114">
    <property type="term" value="P:cellular detoxification of fluoride"/>
    <property type="evidence" value="ECO:0007669"/>
    <property type="project" value="UniProtKB-UniRule"/>
</dbReference>
<keyword evidence="10" id="KW-0479">Metal-binding</keyword>
<dbReference type="RefSeq" id="WP_130485394.1">
    <property type="nucleotide sequence ID" value="NZ_SGWW01000003.1"/>
</dbReference>
<comment type="function">
    <text evidence="9 10">Fluoride-specific ion channel. Important for reducing fluoride concentration in the cell, thus reducing its toxicity.</text>
</comment>
<sequence length="150" mass="14340">MTAPPPPASLARPLAAPVLLAVLGGGAVGTLLRVGADAALPAAPGGFGGSSLLVNVAGSFALGLLVAALWSRLPPWARAGLGAGVLGSFTTFSALADSLWQLASSGAVSLALATLAAHLVLGLGAALGGLALGGRIARHAPPPLTDGSDE</sequence>
<dbReference type="HAMAP" id="MF_00454">
    <property type="entry name" value="FluC"/>
    <property type="match status" value="1"/>
</dbReference>
<gene>
    <name evidence="10" type="primary">fluC</name>
    <name evidence="10" type="synonym">crcB</name>
    <name evidence="11" type="ORF">EV141_1547</name>
</gene>
<dbReference type="Proteomes" id="UP000293519">
    <property type="component" value="Unassembled WGS sequence"/>
</dbReference>
<evidence type="ECO:0000256" key="2">
    <source>
        <dbReference type="ARBA" id="ARBA00022475"/>
    </source>
</evidence>
<evidence type="ECO:0000256" key="6">
    <source>
        <dbReference type="ARBA" id="ARBA00023303"/>
    </source>
</evidence>
<evidence type="ECO:0000256" key="1">
    <source>
        <dbReference type="ARBA" id="ARBA00004651"/>
    </source>
</evidence>
<organism evidence="11 12">
    <name type="scientific">Microcella putealis</name>
    <dbReference type="NCBI Taxonomy" id="337005"/>
    <lineage>
        <taxon>Bacteria</taxon>
        <taxon>Bacillati</taxon>
        <taxon>Actinomycetota</taxon>
        <taxon>Actinomycetes</taxon>
        <taxon>Micrococcales</taxon>
        <taxon>Microbacteriaceae</taxon>
        <taxon>Microcella</taxon>
    </lineage>
</organism>
<feature type="binding site" evidence="10">
    <location>
        <position position="90"/>
    </location>
    <ligand>
        <name>Na(+)</name>
        <dbReference type="ChEBI" id="CHEBI:29101"/>
        <note>structural</note>
    </ligand>
</feature>
<reference evidence="11 12" key="1">
    <citation type="journal article" date="2015" name="Stand. Genomic Sci.">
        <title>Genomic Encyclopedia of Bacterial and Archaeal Type Strains, Phase III: the genomes of soil and plant-associated and newly described type strains.</title>
        <authorList>
            <person name="Whitman W.B."/>
            <person name="Woyke T."/>
            <person name="Klenk H.P."/>
            <person name="Zhou Y."/>
            <person name="Lilburn T.G."/>
            <person name="Beck B.J."/>
            <person name="De Vos P."/>
            <person name="Vandamme P."/>
            <person name="Eisen J.A."/>
            <person name="Garrity G."/>
            <person name="Hugenholtz P."/>
            <person name="Kyrpides N.C."/>
        </authorList>
    </citation>
    <scope>NUCLEOTIDE SEQUENCE [LARGE SCALE GENOMIC DNA]</scope>
    <source>
        <strain evidence="11 12">CV2</strain>
    </source>
</reference>
<dbReference type="Pfam" id="PF02537">
    <property type="entry name" value="CRCB"/>
    <property type="match status" value="1"/>
</dbReference>
<evidence type="ECO:0000256" key="9">
    <source>
        <dbReference type="ARBA" id="ARBA00049940"/>
    </source>
</evidence>
<evidence type="ECO:0000256" key="3">
    <source>
        <dbReference type="ARBA" id="ARBA00022692"/>
    </source>
</evidence>
<evidence type="ECO:0000256" key="4">
    <source>
        <dbReference type="ARBA" id="ARBA00022989"/>
    </source>
</evidence>
<evidence type="ECO:0000256" key="10">
    <source>
        <dbReference type="HAMAP-Rule" id="MF_00454"/>
    </source>
</evidence>
<evidence type="ECO:0000256" key="7">
    <source>
        <dbReference type="ARBA" id="ARBA00035120"/>
    </source>
</evidence>
<keyword evidence="12" id="KW-1185">Reference proteome</keyword>
<dbReference type="AlphaFoldDB" id="A0A4Q7LMS4"/>